<dbReference type="Gene3D" id="2.60.40.1930">
    <property type="match status" value="2"/>
</dbReference>
<sequence length="250" mass="27513">PGYFIAAPNVFRVGVEESVSVDVYDTGGATVTLTLTLQDYPARTHNFSQVVVDCSEFQPVTVQLRIAPADVVRDTALGFDADTKYVYLSASSTSPGLTFHEDIPVLLRHASGHLFLHTDKPVYTPDQHVRIRAFPLNEDLVPQGESVRIDVVNPQAVTVDRLDVAVGDTGFISKTFVFPAFPVFGNWSVVGYHGPQLKYNSTAKFEVKEYILPTFSVTVGAPRFILPQDERISGNVSARHEQNTPALFCQ</sequence>
<reference evidence="5" key="1">
    <citation type="submission" date="2025-08" db="UniProtKB">
        <authorList>
            <consortium name="RefSeq"/>
        </authorList>
    </citation>
    <scope>IDENTIFICATION</scope>
</reference>
<dbReference type="InterPro" id="IPR041425">
    <property type="entry name" value="C3/4/5_MG1"/>
</dbReference>
<dbReference type="Gene3D" id="2.60.40.1940">
    <property type="match status" value="1"/>
</dbReference>
<evidence type="ECO:0000313" key="5">
    <source>
        <dbReference type="RefSeq" id="XP_014670908.1"/>
    </source>
</evidence>
<dbReference type="Proteomes" id="UP000695022">
    <property type="component" value="Unplaced"/>
</dbReference>
<dbReference type="GeneID" id="106811715"/>
<keyword evidence="4" id="KW-1185">Reference proteome</keyword>
<evidence type="ECO:0000259" key="3">
    <source>
        <dbReference type="Pfam" id="PF17791"/>
    </source>
</evidence>
<dbReference type="Pfam" id="PF17791">
    <property type="entry name" value="MG3"/>
    <property type="match status" value="1"/>
</dbReference>
<accession>A0ABM1EFD7</accession>
<evidence type="ECO:0000259" key="1">
    <source>
        <dbReference type="Pfam" id="PF01835"/>
    </source>
</evidence>
<dbReference type="InterPro" id="IPR002890">
    <property type="entry name" value="MG2"/>
</dbReference>
<dbReference type="InterPro" id="IPR041555">
    <property type="entry name" value="MG3"/>
</dbReference>
<evidence type="ECO:0000313" key="4">
    <source>
        <dbReference type="Proteomes" id="UP000695022"/>
    </source>
</evidence>
<gene>
    <name evidence="5" type="primary">LOC106811715</name>
</gene>
<dbReference type="PANTHER" id="PTHR11412:SF166">
    <property type="entry name" value="NTR DOMAIN-CONTAINING PROTEIN"/>
    <property type="match status" value="1"/>
</dbReference>
<feature type="non-terminal residue" evidence="5">
    <location>
        <position position="1"/>
    </location>
</feature>
<evidence type="ECO:0000259" key="2">
    <source>
        <dbReference type="Pfam" id="PF17790"/>
    </source>
</evidence>
<dbReference type="InterPro" id="IPR050473">
    <property type="entry name" value="A2M/Complement_sys"/>
</dbReference>
<organism evidence="4 5">
    <name type="scientific">Priapulus caudatus</name>
    <name type="common">Priapulid worm</name>
    <dbReference type="NCBI Taxonomy" id="37621"/>
    <lineage>
        <taxon>Eukaryota</taxon>
        <taxon>Metazoa</taxon>
        <taxon>Ecdysozoa</taxon>
        <taxon>Scalidophora</taxon>
        <taxon>Priapulida</taxon>
        <taxon>Priapulimorpha</taxon>
        <taxon>Priapulimorphida</taxon>
        <taxon>Priapulidae</taxon>
        <taxon>Priapulus</taxon>
    </lineage>
</organism>
<name>A0ABM1EFD7_PRICU</name>
<dbReference type="PANTHER" id="PTHR11412">
    <property type="entry name" value="MACROGLOBULIN / COMPLEMENT"/>
    <property type="match status" value="1"/>
</dbReference>
<feature type="domain" description="Macroglobulin" evidence="1">
    <location>
        <begin position="114"/>
        <end position="207"/>
    </location>
</feature>
<dbReference type="Pfam" id="PF17790">
    <property type="entry name" value="MG1"/>
    <property type="match status" value="1"/>
</dbReference>
<dbReference type="RefSeq" id="XP_014670908.1">
    <property type="nucleotide sequence ID" value="XM_014815422.1"/>
</dbReference>
<feature type="domain" description="Macroglobulin" evidence="3">
    <location>
        <begin position="209"/>
        <end position="240"/>
    </location>
</feature>
<proteinExistence type="predicted"/>
<dbReference type="Pfam" id="PF01835">
    <property type="entry name" value="MG2"/>
    <property type="match status" value="1"/>
</dbReference>
<protein>
    <submittedName>
        <fullName evidence="5">Complement C5-like</fullName>
    </submittedName>
</protein>
<feature type="domain" description="Complement C3/4/5 macroglobulin" evidence="2">
    <location>
        <begin position="1"/>
        <end position="95"/>
    </location>
</feature>